<comment type="caution">
    <text evidence="2">The sequence shown here is derived from an EMBL/GenBank/DDBJ whole genome shotgun (WGS) entry which is preliminary data.</text>
</comment>
<evidence type="ECO:0000256" key="1">
    <source>
        <dbReference type="SAM" id="MobiDB-lite"/>
    </source>
</evidence>
<evidence type="ECO:0000313" key="2">
    <source>
        <dbReference type="EMBL" id="CAK9092948.1"/>
    </source>
</evidence>
<feature type="region of interest" description="Disordered" evidence="1">
    <location>
        <begin position="109"/>
        <end position="143"/>
    </location>
</feature>
<gene>
    <name evidence="2" type="ORF">CCMP2556_LOCUS44462</name>
</gene>
<dbReference type="EMBL" id="CAXAMN010025139">
    <property type="protein sequence ID" value="CAK9092948.1"/>
    <property type="molecule type" value="Genomic_DNA"/>
</dbReference>
<protein>
    <submittedName>
        <fullName evidence="2">Uncharacterized protein</fullName>
    </submittedName>
</protein>
<sequence>MYIPPSSGPAVLRHPDDISSYASGHSAVPASAISANPWLTTPSLPPTREQGKVKDAAPTGVSRASIEAELPTEQSRMRAMRQVEADAPTMGPGVPGPYGAYGPAYGPAYGQAPSHSERSEPLEMPKLNLGNRSPRSASPRNGYESEFDRLIREKLEGQHTDRTHFKNRVQNRAQGHLSWQWQALDALLDGSLAMWEVRNLPLPTGERTVGEDVQGATVGRYDGRNCWSLWIVFFTPNFFQTTPLQTLVC</sequence>
<reference evidence="2 3" key="1">
    <citation type="submission" date="2024-02" db="EMBL/GenBank/DDBJ databases">
        <authorList>
            <person name="Chen Y."/>
            <person name="Shah S."/>
            <person name="Dougan E. K."/>
            <person name="Thang M."/>
            <person name="Chan C."/>
        </authorList>
    </citation>
    <scope>NUCLEOTIDE SEQUENCE [LARGE SCALE GENOMIC DNA]</scope>
</reference>
<feature type="compositionally biased region" description="Polar residues" evidence="1">
    <location>
        <begin position="130"/>
        <end position="139"/>
    </location>
</feature>
<evidence type="ECO:0000313" key="3">
    <source>
        <dbReference type="Proteomes" id="UP001642484"/>
    </source>
</evidence>
<name>A0ABP0QZE8_9DINO</name>
<dbReference type="Proteomes" id="UP001642484">
    <property type="component" value="Unassembled WGS sequence"/>
</dbReference>
<feature type="region of interest" description="Disordered" evidence="1">
    <location>
        <begin position="1"/>
        <end position="60"/>
    </location>
</feature>
<organism evidence="2 3">
    <name type="scientific">Durusdinium trenchii</name>
    <dbReference type="NCBI Taxonomy" id="1381693"/>
    <lineage>
        <taxon>Eukaryota</taxon>
        <taxon>Sar</taxon>
        <taxon>Alveolata</taxon>
        <taxon>Dinophyceae</taxon>
        <taxon>Suessiales</taxon>
        <taxon>Symbiodiniaceae</taxon>
        <taxon>Durusdinium</taxon>
    </lineage>
</organism>
<proteinExistence type="predicted"/>
<accession>A0ABP0QZE8</accession>
<feature type="compositionally biased region" description="Polar residues" evidence="1">
    <location>
        <begin position="33"/>
        <end position="42"/>
    </location>
</feature>
<keyword evidence="3" id="KW-1185">Reference proteome</keyword>